<dbReference type="InterPro" id="IPR042099">
    <property type="entry name" value="ANL_N_sf"/>
</dbReference>
<dbReference type="GO" id="GO:0016878">
    <property type="term" value="F:acid-thiol ligase activity"/>
    <property type="evidence" value="ECO:0007669"/>
    <property type="project" value="UniProtKB-ARBA"/>
</dbReference>
<accession>A0A0D0H364</accession>
<name>A0A0D0H364_9MICO</name>
<gene>
    <name evidence="5" type="ORF">SD72_14800</name>
</gene>
<dbReference type="InterPro" id="IPR020845">
    <property type="entry name" value="AMP-binding_CS"/>
</dbReference>
<dbReference type="Gene3D" id="3.40.50.12780">
    <property type="entry name" value="N-terminal domain of ligase-like"/>
    <property type="match status" value="1"/>
</dbReference>
<proteinExistence type="inferred from homology"/>
<dbReference type="PANTHER" id="PTHR43767">
    <property type="entry name" value="LONG-CHAIN-FATTY-ACID--COA LIGASE"/>
    <property type="match status" value="1"/>
</dbReference>
<dbReference type="Gene3D" id="3.30.300.30">
    <property type="match status" value="1"/>
</dbReference>
<dbReference type="Pfam" id="PF13193">
    <property type="entry name" value="AMP-binding_C"/>
    <property type="match status" value="1"/>
</dbReference>
<organism evidence="5 6">
    <name type="scientific">Leucobacter komagatae</name>
    <dbReference type="NCBI Taxonomy" id="55969"/>
    <lineage>
        <taxon>Bacteria</taxon>
        <taxon>Bacillati</taxon>
        <taxon>Actinomycetota</taxon>
        <taxon>Actinomycetes</taxon>
        <taxon>Micrococcales</taxon>
        <taxon>Microbacteriaceae</taxon>
        <taxon>Leucobacter</taxon>
    </lineage>
</organism>
<sequence>MDLSSMLDSTARKFPAKEAIVAGDRRYTYTDLVEQSRRAASVFRDAGLAKGANVPVVTLNTPGFVFATFGLWRAAMVLAPVNHKLTAPELRFLITHSGAEVGVVDATLLDTARAAAPGVRWLVTEAAAFPEIEVDPRDDFDALMAEAEPWDGEPVSETDIAELLYTSGTTSDPKGCLHSHRGITTVSAYCTAGTGLQSADRFLIAMPIWHSSPLNNWFLPMMFLGGTAVLLREYHPIELLRTIEKERTTAFFGPAIAYLAPLQATKAAGLDWESFDLSSMRLWIAGGALIGKDTMQTMRSAFTSGGFHQVYGMSEMGPVGTTLLPADQERKAGSIGHAGMPGVDLRVITLDGADAKPGETGEIWLRSDTRMREYLNNPEATERAFEGDWYRTGDLATLDEDGYLFIADRINDMIITGGENVYTLEVENAAREHAGVADIAVVGRPHAEWGETIVAVVVPAAGGGPSVEELREFLASRLAKYKIPRDLVPVEALPRNPSGKVLKHRLRTLVQEGAPAA</sequence>
<evidence type="ECO:0000256" key="2">
    <source>
        <dbReference type="ARBA" id="ARBA00022598"/>
    </source>
</evidence>
<dbReference type="FunFam" id="3.30.300.30:FF:000008">
    <property type="entry name" value="2,3-dihydroxybenzoate-AMP ligase"/>
    <property type="match status" value="1"/>
</dbReference>
<dbReference type="InterPro" id="IPR050237">
    <property type="entry name" value="ATP-dep_AMP-bd_enzyme"/>
</dbReference>
<keyword evidence="6" id="KW-1185">Reference proteome</keyword>
<comment type="caution">
    <text evidence="5">The sequence shown here is derived from an EMBL/GenBank/DDBJ whole genome shotgun (WGS) entry which is preliminary data.</text>
</comment>
<comment type="similarity">
    <text evidence="1">Belongs to the ATP-dependent AMP-binding enzyme family.</text>
</comment>
<keyword evidence="2 5" id="KW-0436">Ligase</keyword>
<dbReference type="InterPro" id="IPR025110">
    <property type="entry name" value="AMP-bd_C"/>
</dbReference>
<protein>
    <submittedName>
        <fullName evidence="5">Fatty-acid--CoA ligase</fullName>
    </submittedName>
</protein>
<dbReference type="PANTHER" id="PTHR43767:SF1">
    <property type="entry name" value="NONRIBOSOMAL PEPTIDE SYNTHASE PES1 (EUROFUNG)-RELATED"/>
    <property type="match status" value="1"/>
</dbReference>
<evidence type="ECO:0000259" key="4">
    <source>
        <dbReference type="Pfam" id="PF13193"/>
    </source>
</evidence>
<feature type="domain" description="AMP-dependent synthetase/ligase" evidence="3">
    <location>
        <begin position="8"/>
        <end position="375"/>
    </location>
</feature>
<evidence type="ECO:0000259" key="3">
    <source>
        <dbReference type="Pfam" id="PF00501"/>
    </source>
</evidence>
<dbReference type="RefSeq" id="WP_042545241.1">
    <property type="nucleotide sequence ID" value="NZ_JXSQ01000031.1"/>
</dbReference>
<dbReference type="Proteomes" id="UP000032120">
    <property type="component" value="Unassembled WGS sequence"/>
</dbReference>
<dbReference type="AlphaFoldDB" id="A0A0D0H364"/>
<dbReference type="SUPFAM" id="SSF56801">
    <property type="entry name" value="Acetyl-CoA synthetase-like"/>
    <property type="match status" value="1"/>
</dbReference>
<dbReference type="Pfam" id="PF00501">
    <property type="entry name" value="AMP-binding"/>
    <property type="match status" value="1"/>
</dbReference>
<feature type="domain" description="AMP-binding enzyme C-terminal" evidence="4">
    <location>
        <begin position="425"/>
        <end position="500"/>
    </location>
</feature>
<dbReference type="OrthoDB" id="9803968at2"/>
<evidence type="ECO:0000256" key="1">
    <source>
        <dbReference type="ARBA" id="ARBA00006432"/>
    </source>
</evidence>
<evidence type="ECO:0000313" key="6">
    <source>
        <dbReference type="Proteomes" id="UP000032120"/>
    </source>
</evidence>
<dbReference type="EMBL" id="JXSQ01000031">
    <property type="protein sequence ID" value="KIP51555.1"/>
    <property type="molecule type" value="Genomic_DNA"/>
</dbReference>
<dbReference type="InterPro" id="IPR000873">
    <property type="entry name" value="AMP-dep_synth/lig_dom"/>
</dbReference>
<dbReference type="PROSITE" id="PS00455">
    <property type="entry name" value="AMP_BINDING"/>
    <property type="match status" value="1"/>
</dbReference>
<evidence type="ECO:0000313" key="5">
    <source>
        <dbReference type="EMBL" id="KIP51555.1"/>
    </source>
</evidence>
<dbReference type="InterPro" id="IPR045851">
    <property type="entry name" value="AMP-bd_C_sf"/>
</dbReference>
<reference evidence="5 6" key="1">
    <citation type="submission" date="2015-01" db="EMBL/GenBank/DDBJ databases">
        <title>Draft genome sequence of Leucobacter komagatae strain VKM ST2845.</title>
        <authorList>
            <person name="Karlyshev A.V."/>
            <person name="Kudryashova E.B."/>
        </authorList>
    </citation>
    <scope>NUCLEOTIDE SEQUENCE [LARGE SCALE GENOMIC DNA]</scope>
    <source>
        <strain evidence="5 6">VKM ST2845</strain>
    </source>
</reference>